<keyword evidence="1" id="KW-0812">Transmembrane</keyword>
<sequence length="123" mass="13543">MCRTHTIPQLHPTAYLHSPHLASCHTPIILHSFFVLFELAAAVSFLLLANSRQPRVCVFVLYQVMVSQCQALAPQHASRHRGCPHPLPKASQRWGAPGRGASASLTARNALAETTVHELLLHK</sequence>
<evidence type="ECO:0000313" key="2">
    <source>
        <dbReference type="Ensembl" id="ENSBJAP00000016025.1"/>
    </source>
</evidence>
<dbReference type="Ensembl" id="ENSBJAT00000016467.1">
    <property type="protein sequence ID" value="ENSBJAP00000016025.1"/>
    <property type="gene ID" value="ENSBJAG00000010609.1"/>
</dbReference>
<accession>A0A8C0HMM9</accession>
<protein>
    <submittedName>
        <fullName evidence="2">Uncharacterized protein</fullName>
    </submittedName>
</protein>
<keyword evidence="1" id="KW-0472">Membrane</keyword>
<reference evidence="2" key="1">
    <citation type="submission" date="2025-08" db="UniProtKB">
        <authorList>
            <consortium name="Ensembl"/>
        </authorList>
    </citation>
    <scope>IDENTIFICATION</scope>
</reference>
<proteinExistence type="predicted"/>
<organism evidence="2 3">
    <name type="scientific">Buteo japonicus</name>
    <dbReference type="NCBI Taxonomy" id="224669"/>
    <lineage>
        <taxon>Eukaryota</taxon>
        <taxon>Metazoa</taxon>
        <taxon>Chordata</taxon>
        <taxon>Craniata</taxon>
        <taxon>Vertebrata</taxon>
        <taxon>Euteleostomi</taxon>
        <taxon>Archelosauria</taxon>
        <taxon>Archosauria</taxon>
        <taxon>Dinosauria</taxon>
        <taxon>Saurischia</taxon>
        <taxon>Theropoda</taxon>
        <taxon>Coelurosauria</taxon>
        <taxon>Aves</taxon>
        <taxon>Neognathae</taxon>
        <taxon>Neoaves</taxon>
        <taxon>Telluraves</taxon>
        <taxon>Accipitrimorphae</taxon>
        <taxon>Accipitriformes</taxon>
        <taxon>Accipitridae</taxon>
        <taxon>Accipitrinae</taxon>
        <taxon>Buteo</taxon>
    </lineage>
</organism>
<evidence type="ECO:0000256" key="1">
    <source>
        <dbReference type="SAM" id="Phobius"/>
    </source>
</evidence>
<dbReference type="AlphaFoldDB" id="A0A8C0HMM9"/>
<evidence type="ECO:0000313" key="3">
    <source>
        <dbReference type="Proteomes" id="UP000694555"/>
    </source>
</evidence>
<reference evidence="2" key="2">
    <citation type="submission" date="2025-09" db="UniProtKB">
        <authorList>
            <consortium name="Ensembl"/>
        </authorList>
    </citation>
    <scope>IDENTIFICATION</scope>
</reference>
<dbReference type="Proteomes" id="UP000694555">
    <property type="component" value="Unplaced"/>
</dbReference>
<keyword evidence="1" id="KW-1133">Transmembrane helix</keyword>
<feature type="transmembrane region" description="Helical" evidence="1">
    <location>
        <begin position="28"/>
        <end position="49"/>
    </location>
</feature>
<keyword evidence="3" id="KW-1185">Reference proteome</keyword>
<name>A0A8C0HMM9_9AVES</name>